<evidence type="ECO:0000259" key="8">
    <source>
        <dbReference type="Pfam" id="PF00535"/>
    </source>
</evidence>
<proteinExistence type="predicted"/>
<dbReference type="Proteomes" id="UP000071392">
    <property type="component" value="Unassembled WGS sequence"/>
</dbReference>
<name>A0A139SLE6_9BACT</name>
<evidence type="ECO:0000256" key="4">
    <source>
        <dbReference type="ARBA" id="ARBA00022692"/>
    </source>
</evidence>
<keyword evidence="5 7" id="KW-1133">Transmembrane helix</keyword>
<feature type="transmembrane region" description="Helical" evidence="7">
    <location>
        <begin position="256"/>
        <end position="284"/>
    </location>
</feature>
<dbReference type="GO" id="GO:0005886">
    <property type="term" value="C:plasma membrane"/>
    <property type="evidence" value="ECO:0007669"/>
    <property type="project" value="TreeGrafter"/>
</dbReference>
<feature type="domain" description="Glycosyltransferase 2-like" evidence="8">
    <location>
        <begin position="6"/>
        <end position="124"/>
    </location>
</feature>
<evidence type="ECO:0000256" key="3">
    <source>
        <dbReference type="ARBA" id="ARBA00022679"/>
    </source>
</evidence>
<dbReference type="PANTHER" id="PTHR48090">
    <property type="entry name" value="UNDECAPRENYL-PHOSPHATE 4-DEOXY-4-FORMAMIDO-L-ARABINOSE TRANSFERASE-RELATED"/>
    <property type="match status" value="1"/>
</dbReference>
<dbReference type="CDD" id="cd04187">
    <property type="entry name" value="DPM1_like_bac"/>
    <property type="match status" value="1"/>
</dbReference>
<evidence type="ECO:0000256" key="5">
    <source>
        <dbReference type="ARBA" id="ARBA00022989"/>
    </source>
</evidence>
<evidence type="ECO:0000256" key="6">
    <source>
        <dbReference type="ARBA" id="ARBA00023136"/>
    </source>
</evidence>
<dbReference type="Pfam" id="PF00535">
    <property type="entry name" value="Glycos_transf_2"/>
    <property type="match status" value="1"/>
</dbReference>
<comment type="caution">
    <text evidence="9">The sequence shown here is derived from an EMBL/GenBank/DDBJ whole genome shotgun (WGS) entry which is preliminary data.</text>
</comment>
<dbReference type="STRING" id="1548208.AXK12_05275"/>
<keyword evidence="3" id="KW-0808">Transferase</keyword>
<keyword evidence="10" id="KW-1185">Reference proteome</keyword>
<reference evidence="9 10" key="1">
    <citation type="submission" date="2016-02" db="EMBL/GenBank/DDBJ databases">
        <authorList>
            <person name="Wen L."/>
            <person name="He K."/>
            <person name="Yang H."/>
        </authorList>
    </citation>
    <scope>NUCLEOTIDE SEQUENCE [LARGE SCALE GENOMIC DNA]</scope>
    <source>
        <strain evidence="9 10">CV41</strain>
    </source>
</reference>
<evidence type="ECO:0000256" key="7">
    <source>
        <dbReference type="SAM" id="Phobius"/>
    </source>
</evidence>
<protein>
    <submittedName>
        <fullName evidence="9">Dolichol monophosphate mannose synthase</fullName>
    </submittedName>
</protein>
<dbReference type="Gene3D" id="3.90.550.10">
    <property type="entry name" value="Spore Coat Polysaccharide Biosynthesis Protein SpsA, Chain A"/>
    <property type="match status" value="1"/>
</dbReference>
<feature type="transmembrane region" description="Helical" evidence="7">
    <location>
        <begin position="229"/>
        <end position="250"/>
    </location>
</feature>
<evidence type="ECO:0000313" key="9">
    <source>
        <dbReference type="EMBL" id="KXU35383.1"/>
    </source>
</evidence>
<keyword evidence="2" id="KW-0328">Glycosyltransferase</keyword>
<evidence type="ECO:0000313" key="10">
    <source>
        <dbReference type="Proteomes" id="UP000071392"/>
    </source>
</evidence>
<dbReference type="EMBL" id="LSZP01000042">
    <property type="protein sequence ID" value="KXU35383.1"/>
    <property type="molecule type" value="Genomic_DNA"/>
</dbReference>
<dbReference type="SUPFAM" id="SSF53448">
    <property type="entry name" value="Nucleotide-diphospho-sugar transferases"/>
    <property type="match status" value="1"/>
</dbReference>
<gene>
    <name evidence="9" type="ORF">AXK12_05275</name>
</gene>
<dbReference type="PANTHER" id="PTHR48090:SF1">
    <property type="entry name" value="PROPHAGE BACTOPRENOL GLUCOSYL TRANSFERASE HOMOLOG"/>
    <property type="match status" value="1"/>
</dbReference>
<dbReference type="InterPro" id="IPR050256">
    <property type="entry name" value="Glycosyltransferase_2"/>
</dbReference>
<accession>A0A139SLE6</accession>
<evidence type="ECO:0000256" key="1">
    <source>
        <dbReference type="ARBA" id="ARBA00004141"/>
    </source>
</evidence>
<dbReference type="AlphaFoldDB" id="A0A139SLE6"/>
<evidence type="ECO:0000256" key="2">
    <source>
        <dbReference type="ARBA" id="ARBA00022676"/>
    </source>
</evidence>
<dbReference type="InterPro" id="IPR001173">
    <property type="entry name" value="Glyco_trans_2-like"/>
</dbReference>
<organism evidence="9 10">
    <name type="scientific">Cephaloticoccus capnophilus</name>
    <dbReference type="NCBI Taxonomy" id="1548208"/>
    <lineage>
        <taxon>Bacteria</taxon>
        <taxon>Pseudomonadati</taxon>
        <taxon>Verrucomicrobiota</taxon>
        <taxon>Opitutia</taxon>
        <taxon>Opitutales</taxon>
        <taxon>Opitutaceae</taxon>
        <taxon>Cephaloticoccus</taxon>
    </lineage>
</organism>
<dbReference type="InterPro" id="IPR029044">
    <property type="entry name" value="Nucleotide-diphossugar_trans"/>
</dbReference>
<dbReference type="RefSeq" id="WP_068711974.1">
    <property type="nucleotide sequence ID" value="NZ_LSZP01000042.1"/>
</dbReference>
<comment type="subcellular location">
    <subcellularLocation>
        <location evidence="1">Membrane</location>
        <topology evidence="1">Multi-pass membrane protein</topology>
    </subcellularLocation>
</comment>
<keyword evidence="6 7" id="KW-0472">Membrane</keyword>
<dbReference type="GO" id="GO:0016757">
    <property type="term" value="F:glycosyltransferase activity"/>
    <property type="evidence" value="ECO:0007669"/>
    <property type="project" value="UniProtKB-KW"/>
</dbReference>
<dbReference type="OrthoDB" id="9807778at2"/>
<sequence length="309" mass="34878">MKKKITVVTPMFNEEDNVTELCDRVAAVMKNLPYDYEHICIDNCSTDKTVSVLRKRAAGDKSLKIIVNVRNFGHIRSPYHAMLQATGDAVVLIAADLQDPPEMIEDFVKKWEEGFKTVMATKPESEESPVMYFIRCVYYKIIGKISEVPLIPNATGCGLFDKEVIAILKGLSDPYPYFRGLVCEVSHPIATVPFKQPRRTRGVTSHNFYTLYDFAMLGITKHSKIPLRLMIFFGFALACLSFLAALGYLLAKLFFWHAFALGVAPIVIGFFFFTSVQMVFLGILGEYIGSIQTHVRNLPHVVEAERINF</sequence>
<keyword evidence="4 7" id="KW-0812">Transmembrane</keyword>